<keyword evidence="2" id="KW-0732">Signal</keyword>
<dbReference type="InterPro" id="IPR005490">
    <property type="entry name" value="LD_TPept_cat_dom"/>
</dbReference>
<feature type="region of interest" description="Disordered" evidence="1">
    <location>
        <begin position="139"/>
        <end position="183"/>
    </location>
</feature>
<organism evidence="4 5">
    <name type="scientific">Brevibacterium senegalense</name>
    <dbReference type="NCBI Taxonomy" id="1033736"/>
    <lineage>
        <taxon>Bacteria</taxon>
        <taxon>Bacillati</taxon>
        <taxon>Actinomycetota</taxon>
        <taxon>Actinomycetes</taxon>
        <taxon>Micrococcales</taxon>
        <taxon>Brevibacteriaceae</taxon>
        <taxon>Brevibacterium</taxon>
    </lineage>
</organism>
<dbReference type="PANTHER" id="PTHR38589">
    <property type="entry name" value="BLR0621 PROTEIN"/>
    <property type="match status" value="1"/>
</dbReference>
<proteinExistence type="predicted"/>
<feature type="compositionally biased region" description="Low complexity" evidence="1">
    <location>
        <begin position="58"/>
        <end position="72"/>
    </location>
</feature>
<protein>
    <submittedName>
        <fullName evidence="4">L,D-transpeptidase family protein</fullName>
    </submittedName>
</protein>
<sequence length="286" mass="30042">MSTLSPALRTLAGAILCAGLLAPGTASVAAPQSDDATGFSAPAQRVAQQFSTPLQRTPAPQEGAGDDAAAPAGDDRTDDDTEADATRVASLTDPATGLGTETAAQIPEETDQVLVASGADDEATTTHLSLWERDGDGWKRTAQMTGRNGANGWKEDRREGDRTTPAGVFTLSDAGGYLEDPGSQLPYYRDEGLRSGAEAVYGDGYANVFDYVIAIDYNRKTGVAPTENTRPLGWDAGGKIWLHVEHGSPTRGCVALDEEDMQMLLTTLDPDAAPHIAMGSQEFLAQ</sequence>
<dbReference type="GO" id="GO:0016740">
    <property type="term" value="F:transferase activity"/>
    <property type="evidence" value="ECO:0007669"/>
    <property type="project" value="InterPro"/>
</dbReference>
<evidence type="ECO:0000256" key="1">
    <source>
        <dbReference type="SAM" id="MobiDB-lite"/>
    </source>
</evidence>
<dbReference type="Pfam" id="PF03734">
    <property type="entry name" value="YkuD"/>
    <property type="match status" value="1"/>
</dbReference>
<feature type="compositionally biased region" description="Basic and acidic residues" evidence="1">
    <location>
        <begin position="153"/>
        <end position="162"/>
    </location>
</feature>
<evidence type="ECO:0000259" key="3">
    <source>
        <dbReference type="Pfam" id="PF03734"/>
    </source>
</evidence>
<dbReference type="Proteomes" id="UP000784435">
    <property type="component" value="Unassembled WGS sequence"/>
</dbReference>
<dbReference type="EMBL" id="DYUK01000100">
    <property type="protein sequence ID" value="HJG79708.1"/>
    <property type="molecule type" value="Genomic_DNA"/>
</dbReference>
<comment type="caution">
    <text evidence="4">The sequence shown here is derived from an EMBL/GenBank/DDBJ whole genome shotgun (WGS) entry which is preliminary data.</text>
</comment>
<evidence type="ECO:0000256" key="2">
    <source>
        <dbReference type="SAM" id="SignalP"/>
    </source>
</evidence>
<dbReference type="PANTHER" id="PTHR38589:SF1">
    <property type="entry name" value="BLR0621 PROTEIN"/>
    <property type="match status" value="1"/>
</dbReference>
<name>A0A921SNB5_9MICO</name>
<feature type="compositionally biased region" description="Polar residues" evidence="1">
    <location>
        <begin position="46"/>
        <end position="55"/>
    </location>
</feature>
<gene>
    <name evidence="4" type="ORF">K8V08_04775</name>
</gene>
<evidence type="ECO:0000313" key="4">
    <source>
        <dbReference type="EMBL" id="HJG79708.1"/>
    </source>
</evidence>
<evidence type="ECO:0000313" key="5">
    <source>
        <dbReference type="Proteomes" id="UP000784435"/>
    </source>
</evidence>
<accession>A0A921SNB5</accession>
<reference evidence="4" key="1">
    <citation type="journal article" date="2021" name="PeerJ">
        <title>Extensive microbial diversity within the chicken gut microbiome revealed by metagenomics and culture.</title>
        <authorList>
            <person name="Gilroy R."/>
            <person name="Ravi A."/>
            <person name="Getino M."/>
            <person name="Pursley I."/>
            <person name="Horton D.L."/>
            <person name="Alikhan N.F."/>
            <person name="Baker D."/>
            <person name="Gharbi K."/>
            <person name="Hall N."/>
            <person name="Watson M."/>
            <person name="Adriaenssens E.M."/>
            <person name="Foster-Nyarko E."/>
            <person name="Jarju S."/>
            <person name="Secka A."/>
            <person name="Antonio M."/>
            <person name="Oren A."/>
            <person name="Chaudhuri R.R."/>
            <person name="La Ragione R."/>
            <person name="Hildebrand F."/>
            <person name="Pallen M.J."/>
        </authorList>
    </citation>
    <scope>NUCLEOTIDE SEQUENCE</scope>
    <source>
        <strain evidence="4">ChiGjej5B5-7349</strain>
    </source>
</reference>
<feature type="chain" id="PRO_5039699490" evidence="2">
    <location>
        <begin position="30"/>
        <end position="286"/>
    </location>
</feature>
<feature type="region of interest" description="Disordered" evidence="1">
    <location>
        <begin position="28"/>
        <end position="107"/>
    </location>
</feature>
<reference evidence="4" key="2">
    <citation type="submission" date="2021-09" db="EMBL/GenBank/DDBJ databases">
        <authorList>
            <person name="Gilroy R."/>
        </authorList>
    </citation>
    <scope>NUCLEOTIDE SEQUENCE</scope>
    <source>
        <strain evidence="4">ChiGjej5B5-7349</strain>
    </source>
</reference>
<feature type="signal peptide" evidence="2">
    <location>
        <begin position="1"/>
        <end position="29"/>
    </location>
</feature>
<feature type="domain" description="L,D-TPase catalytic" evidence="3">
    <location>
        <begin position="130"/>
        <end position="270"/>
    </location>
</feature>
<dbReference type="AlphaFoldDB" id="A0A921SNB5"/>